<keyword evidence="14" id="KW-1185">Reference proteome</keyword>
<keyword evidence="6 9" id="KW-0720">Serine protease</keyword>
<dbReference type="PANTHER" id="PTHR24264">
    <property type="entry name" value="TRYPSIN-RELATED"/>
    <property type="match status" value="1"/>
</dbReference>
<dbReference type="InterPro" id="IPR018114">
    <property type="entry name" value="TRYPSIN_HIS"/>
</dbReference>
<dbReference type="CDD" id="cd00190">
    <property type="entry name" value="Tryp_SPc"/>
    <property type="match status" value="1"/>
</dbReference>
<protein>
    <recommendedName>
        <fullName evidence="12">Peptidase S1 domain-containing protein</fullName>
    </recommendedName>
</protein>
<dbReference type="GO" id="GO:0004252">
    <property type="term" value="F:serine-type endopeptidase activity"/>
    <property type="evidence" value="ECO:0007669"/>
    <property type="project" value="InterPro"/>
</dbReference>
<dbReference type="GO" id="GO:0016020">
    <property type="term" value="C:membrane"/>
    <property type="evidence" value="ECO:0007669"/>
    <property type="project" value="UniProtKB-SubCell"/>
</dbReference>
<feature type="compositionally biased region" description="Low complexity" evidence="10">
    <location>
        <begin position="81"/>
        <end position="120"/>
    </location>
</feature>
<feature type="domain" description="Peptidase S1" evidence="12">
    <location>
        <begin position="146"/>
        <end position="378"/>
    </location>
</feature>
<keyword evidence="5 9" id="KW-0378">Hydrolase</keyword>
<evidence type="ECO:0000256" key="6">
    <source>
        <dbReference type="ARBA" id="ARBA00022825"/>
    </source>
</evidence>
<keyword evidence="8" id="KW-1015">Disulfide bond</keyword>
<dbReference type="InterPro" id="IPR043504">
    <property type="entry name" value="Peptidase_S1_PA_chymotrypsin"/>
</dbReference>
<evidence type="ECO:0000256" key="9">
    <source>
        <dbReference type="RuleBase" id="RU363034"/>
    </source>
</evidence>
<dbReference type="SMART" id="SM00020">
    <property type="entry name" value="Tryp_SPc"/>
    <property type="match status" value="1"/>
</dbReference>
<dbReference type="PROSITE" id="PS00135">
    <property type="entry name" value="TRYPSIN_SER"/>
    <property type="match status" value="1"/>
</dbReference>
<evidence type="ECO:0000256" key="5">
    <source>
        <dbReference type="ARBA" id="ARBA00022801"/>
    </source>
</evidence>
<dbReference type="InterPro" id="IPR050127">
    <property type="entry name" value="Serine_Proteases_S1"/>
</dbReference>
<dbReference type="InterPro" id="IPR009003">
    <property type="entry name" value="Peptidase_S1_PA"/>
</dbReference>
<gene>
    <name evidence="13" type="ORF">AWZ03_010859</name>
</gene>
<evidence type="ECO:0000256" key="11">
    <source>
        <dbReference type="SAM" id="SignalP"/>
    </source>
</evidence>
<dbReference type="GO" id="GO:0005615">
    <property type="term" value="C:extracellular space"/>
    <property type="evidence" value="ECO:0007669"/>
    <property type="project" value="TreeGrafter"/>
</dbReference>
<keyword evidence="11" id="KW-0732">Signal</keyword>
<proteinExistence type="predicted"/>
<dbReference type="InterPro" id="IPR001254">
    <property type="entry name" value="Trypsin_dom"/>
</dbReference>
<organism evidence="13 14">
    <name type="scientific">Drosophila navojoa</name>
    <name type="common">Fruit fly</name>
    <dbReference type="NCBI Taxonomy" id="7232"/>
    <lineage>
        <taxon>Eukaryota</taxon>
        <taxon>Metazoa</taxon>
        <taxon>Ecdysozoa</taxon>
        <taxon>Arthropoda</taxon>
        <taxon>Hexapoda</taxon>
        <taxon>Insecta</taxon>
        <taxon>Pterygota</taxon>
        <taxon>Neoptera</taxon>
        <taxon>Endopterygota</taxon>
        <taxon>Diptera</taxon>
        <taxon>Brachycera</taxon>
        <taxon>Muscomorpha</taxon>
        <taxon>Ephydroidea</taxon>
        <taxon>Drosophilidae</taxon>
        <taxon>Drosophila</taxon>
    </lineage>
</organism>
<dbReference type="AlphaFoldDB" id="A0A484B4G8"/>
<accession>A0A484B4G8</accession>
<dbReference type="FunFam" id="2.40.10.10:FF:000006">
    <property type="entry name" value="Serine proteinase stubble"/>
    <property type="match status" value="1"/>
</dbReference>
<comment type="subcellular location">
    <subcellularLocation>
        <location evidence="1">Membrane</location>
        <topology evidence="1">Single-pass type II membrane protein</topology>
    </subcellularLocation>
    <subcellularLocation>
        <location evidence="2">Secreted</location>
    </subcellularLocation>
</comment>
<dbReference type="PROSITE" id="PS00134">
    <property type="entry name" value="TRYPSIN_HIS"/>
    <property type="match status" value="1"/>
</dbReference>
<dbReference type="InterPro" id="IPR033116">
    <property type="entry name" value="TRYPSIN_SER"/>
</dbReference>
<name>A0A484B4G8_DRONA</name>
<dbReference type="SUPFAM" id="SSF50494">
    <property type="entry name" value="Trypsin-like serine proteases"/>
    <property type="match status" value="1"/>
</dbReference>
<evidence type="ECO:0000256" key="8">
    <source>
        <dbReference type="ARBA" id="ARBA00023157"/>
    </source>
</evidence>
<evidence type="ECO:0000256" key="1">
    <source>
        <dbReference type="ARBA" id="ARBA00004606"/>
    </source>
</evidence>
<keyword evidence="4 9" id="KW-0645">Protease</keyword>
<dbReference type="PROSITE" id="PS50240">
    <property type="entry name" value="TRYPSIN_DOM"/>
    <property type="match status" value="1"/>
</dbReference>
<evidence type="ECO:0000313" key="14">
    <source>
        <dbReference type="Proteomes" id="UP000295192"/>
    </source>
</evidence>
<keyword evidence="3" id="KW-0964">Secreted</keyword>
<evidence type="ECO:0000256" key="2">
    <source>
        <dbReference type="ARBA" id="ARBA00004613"/>
    </source>
</evidence>
<comment type="caution">
    <text evidence="13">The sequence shown here is derived from an EMBL/GenBank/DDBJ whole genome shotgun (WGS) entry which is preliminary data.</text>
</comment>
<dbReference type="Gene3D" id="2.40.10.10">
    <property type="entry name" value="Trypsin-like serine proteases"/>
    <property type="match status" value="1"/>
</dbReference>
<keyword evidence="7" id="KW-0735">Signal-anchor</keyword>
<feature type="signal peptide" evidence="11">
    <location>
        <begin position="1"/>
        <end position="23"/>
    </location>
</feature>
<dbReference type="PRINTS" id="PR00722">
    <property type="entry name" value="CHYMOTRYPSIN"/>
</dbReference>
<dbReference type="OMA" id="NGTREYQ"/>
<evidence type="ECO:0000256" key="10">
    <source>
        <dbReference type="SAM" id="MobiDB-lite"/>
    </source>
</evidence>
<dbReference type="EMBL" id="LSRL02000203">
    <property type="protein sequence ID" value="TDG42721.1"/>
    <property type="molecule type" value="Genomic_DNA"/>
</dbReference>
<dbReference type="OrthoDB" id="10012881at2759"/>
<dbReference type="GO" id="GO:0006508">
    <property type="term" value="P:proteolysis"/>
    <property type="evidence" value="ECO:0007669"/>
    <property type="project" value="UniProtKB-KW"/>
</dbReference>
<dbReference type="STRING" id="7232.A0A484B4G8"/>
<evidence type="ECO:0000313" key="13">
    <source>
        <dbReference type="EMBL" id="TDG42721.1"/>
    </source>
</evidence>
<evidence type="ECO:0000256" key="3">
    <source>
        <dbReference type="ARBA" id="ARBA00022525"/>
    </source>
</evidence>
<evidence type="ECO:0000256" key="7">
    <source>
        <dbReference type="ARBA" id="ARBA00022968"/>
    </source>
</evidence>
<keyword evidence="7" id="KW-0812">Transmembrane</keyword>
<dbReference type="PANTHER" id="PTHR24264:SF65">
    <property type="entry name" value="SRCR DOMAIN-CONTAINING PROTEIN"/>
    <property type="match status" value="1"/>
</dbReference>
<dbReference type="InterPro" id="IPR001314">
    <property type="entry name" value="Peptidase_S1A"/>
</dbReference>
<evidence type="ECO:0000256" key="4">
    <source>
        <dbReference type="ARBA" id="ARBA00022670"/>
    </source>
</evidence>
<dbReference type="Pfam" id="PF00089">
    <property type="entry name" value="Trypsin"/>
    <property type="match status" value="1"/>
</dbReference>
<sequence>MTWSSLPLLLPLLLLLLIGSGASQQYNASALSAVGPAPVSPVLKQSQNTFVQWVLSLLPQRPGAAVESVTIAALSSSATTPTATPAAASTTSTTAAPSTTTRATTTTTTAAPTTTRRVTTPAPPTLSPPRNCSDCVCGVANIQKRIVGGQETEVHQYPWVAMLLYGGRFYCAGSLLNDQYLLTASHCVYGFRKERISVRLLEHDRKMSHMQKIDRKVAEVITHPKYNARNYDNDIAIIKLDEHVEFNEVLHPVCMPTPGRSFRGEIGVVTGWGALKVGGPTSDTLQEVQVPILSQDECRKSRYGNKITDNMLCGGYDEGGKDSCQGDSGGPLHIVPNGTREYQIAGVVSWGEGCAKAGYPGVYARVNRYGTWIKNLTKQACLCQQETKKIK</sequence>
<feature type="chain" id="PRO_5019741417" description="Peptidase S1 domain-containing protein" evidence="11">
    <location>
        <begin position="24"/>
        <end position="391"/>
    </location>
</feature>
<feature type="region of interest" description="Disordered" evidence="10">
    <location>
        <begin position="81"/>
        <end position="127"/>
    </location>
</feature>
<reference evidence="13 14" key="1">
    <citation type="journal article" date="2019" name="J. Hered.">
        <title>An Improved Genome Assembly for Drosophila navojoa, the Basal Species in the mojavensis Cluster.</title>
        <authorList>
            <person name="Vanderlinde T."/>
            <person name="Dupim E.G."/>
            <person name="Nazario-Yepiz N.O."/>
            <person name="Carvalho A.B."/>
        </authorList>
    </citation>
    <scope>NUCLEOTIDE SEQUENCE [LARGE SCALE GENOMIC DNA]</scope>
    <source>
        <strain evidence="13">Navoj_Jal97</strain>
        <tissue evidence="13">Whole organism</tissue>
    </source>
</reference>
<evidence type="ECO:0000259" key="12">
    <source>
        <dbReference type="PROSITE" id="PS50240"/>
    </source>
</evidence>
<dbReference type="Proteomes" id="UP000295192">
    <property type="component" value="Unassembled WGS sequence"/>
</dbReference>